<evidence type="ECO:0000313" key="1">
    <source>
        <dbReference type="EMBL" id="KYH25241.1"/>
    </source>
</evidence>
<reference evidence="1 2" key="1">
    <citation type="submission" date="2016-02" db="EMBL/GenBank/DDBJ databases">
        <title>Genome sequence of Halalkalicoccus paucihalophilus DSM 24557.</title>
        <authorList>
            <person name="Poehlein A."/>
            <person name="Daniel R."/>
        </authorList>
    </citation>
    <scope>NUCLEOTIDE SEQUENCE [LARGE SCALE GENOMIC DNA]</scope>
    <source>
        <strain evidence="1 2">DSM 24557</strain>
    </source>
</reference>
<evidence type="ECO:0000313" key="2">
    <source>
        <dbReference type="Proteomes" id="UP000075321"/>
    </source>
</evidence>
<proteinExistence type="predicted"/>
<dbReference type="PATRIC" id="fig|1008153.3.peg.2889"/>
<evidence type="ECO:0008006" key="3">
    <source>
        <dbReference type="Google" id="ProtNLM"/>
    </source>
</evidence>
<dbReference type="InterPro" id="IPR007152">
    <property type="entry name" value="DUF354"/>
</dbReference>
<accession>A0A151AC22</accession>
<dbReference type="RefSeq" id="WP_066383698.1">
    <property type="nucleotide sequence ID" value="NZ_LTAZ01000007.1"/>
</dbReference>
<dbReference type="AlphaFoldDB" id="A0A151AC22"/>
<keyword evidence="2" id="KW-1185">Reference proteome</keyword>
<dbReference type="EMBL" id="LTAZ01000007">
    <property type="protein sequence ID" value="KYH25241.1"/>
    <property type="molecule type" value="Genomic_DNA"/>
</dbReference>
<dbReference type="Gene3D" id="3.40.50.2000">
    <property type="entry name" value="Glycogen Phosphorylase B"/>
    <property type="match status" value="1"/>
</dbReference>
<dbReference type="PANTHER" id="PTHR39662">
    <property type="entry name" value="DUF354 DOMAIN-CONTAINING PROTEIN-RELATED"/>
    <property type="match status" value="1"/>
</dbReference>
<protein>
    <recommendedName>
        <fullName evidence="3">DUF354 domain-containing protein</fullName>
    </recommendedName>
</protein>
<sequence length="349" mass="38326">MPTASSEPERLLVAIQHPAHVHFYRHAIRELEADHEISIVVRDSEVATDLLDAYGFEYDVIGRSASGVRLLAAQGLYEARMLRRARAFEPDVMTAIGGSAVAHVARAVGAKSVVFTDTEHAALTNKLMAPFADEIWTPECFHADFGAKQVRYPGYHELAYLHPDRFTPDESIREDVGLGSDEEYVVLRLVSWEASHDAGAGGIDDVGDVVDRLEATGVRVLITAEGDLPSRVRNRQVDIEPHRMHDLLAGASLFVGEGATMAAESAVLGTPAVYVNTLRMGYTDELEARYGLLYNCQGSFRHRMALDVAESILSGEEDRDWESARERLLDEKVDTTDVILGALTGDGSY</sequence>
<dbReference type="OrthoDB" id="185087at2157"/>
<organism evidence="1 2">
    <name type="scientific">Halalkalicoccus paucihalophilus</name>
    <dbReference type="NCBI Taxonomy" id="1008153"/>
    <lineage>
        <taxon>Archaea</taxon>
        <taxon>Methanobacteriati</taxon>
        <taxon>Methanobacteriota</taxon>
        <taxon>Stenosarchaea group</taxon>
        <taxon>Halobacteria</taxon>
        <taxon>Halobacteriales</taxon>
        <taxon>Halococcaceae</taxon>
        <taxon>Halalkalicoccus</taxon>
    </lineage>
</organism>
<dbReference type="PANTHER" id="PTHR39662:SF1">
    <property type="entry name" value="DUF354 DOMAIN-CONTAINING PROTEIN"/>
    <property type="match status" value="1"/>
</dbReference>
<dbReference type="PIRSF" id="PIRSF005357">
    <property type="entry name" value="UCP005357"/>
    <property type="match status" value="1"/>
</dbReference>
<comment type="caution">
    <text evidence="1">The sequence shown here is derived from an EMBL/GenBank/DDBJ whole genome shotgun (WGS) entry which is preliminary data.</text>
</comment>
<dbReference type="Proteomes" id="UP000075321">
    <property type="component" value="Unassembled WGS sequence"/>
</dbReference>
<gene>
    <name evidence="1" type="ORF">HAPAU_28270</name>
</gene>
<dbReference type="SUPFAM" id="SSF53756">
    <property type="entry name" value="UDP-Glycosyltransferase/glycogen phosphorylase"/>
    <property type="match status" value="1"/>
</dbReference>
<dbReference type="Pfam" id="PF04007">
    <property type="entry name" value="DUF354"/>
    <property type="match status" value="1"/>
</dbReference>
<name>A0A151AC22_9EURY</name>